<dbReference type="Proteomes" id="UP000829455">
    <property type="component" value="Chromosome"/>
</dbReference>
<dbReference type="SUPFAM" id="SSF158682">
    <property type="entry name" value="TerB-like"/>
    <property type="match status" value="1"/>
</dbReference>
<dbReference type="Pfam" id="PF04391">
    <property type="entry name" value="DUF533"/>
    <property type="match status" value="1"/>
</dbReference>
<evidence type="ECO:0000313" key="1">
    <source>
        <dbReference type="EMBL" id="EGQ75843.1"/>
    </source>
</evidence>
<name>A0AA36XJL0_9NEIS</name>
<dbReference type="InterPro" id="IPR007486">
    <property type="entry name" value="YebE"/>
</dbReference>
<evidence type="ECO:0000313" key="4">
    <source>
        <dbReference type="Proteomes" id="UP000829455"/>
    </source>
</evidence>
<dbReference type="RefSeq" id="WP_003779471.1">
    <property type="nucleotide sequence ID" value="NZ_CP094241.1"/>
</dbReference>
<evidence type="ECO:0000313" key="2">
    <source>
        <dbReference type="EMBL" id="UNV84951.1"/>
    </source>
</evidence>
<accession>A0AA36XJL0</accession>
<sequence>MNFNNLLNQILGTVQKSGKSVSESPLNSFGGGALVGGLASMLMKKKTAKSLVKVGSVAALGYLAYQGYQNWQKNKQQEAVPQGAFEPAGLLAETHSRVILRTMIAAAASDGLIDDAEKQVIARESGDDPETAAWLAAEYANPATVEELAAAVGNDQALAAETYLAARLVCADLSRKEIVFLSRLSQALGLDDNLVESLEKQLELA</sequence>
<dbReference type="EMBL" id="CP094241">
    <property type="protein sequence ID" value="UNV84951.1"/>
    <property type="molecule type" value="Genomic_DNA"/>
</dbReference>
<organism evidence="1 3">
    <name type="scientific">Neisseria macacae ATCC 33926</name>
    <dbReference type="NCBI Taxonomy" id="997348"/>
    <lineage>
        <taxon>Bacteria</taxon>
        <taxon>Pseudomonadati</taxon>
        <taxon>Pseudomonadota</taxon>
        <taxon>Betaproteobacteria</taxon>
        <taxon>Neisseriales</taxon>
        <taxon>Neisseriaceae</taxon>
        <taxon>Neisseria</taxon>
    </lineage>
</organism>
<dbReference type="CDD" id="cd07178">
    <property type="entry name" value="terB_like_YebE"/>
    <property type="match status" value="1"/>
</dbReference>
<keyword evidence="4" id="KW-1185">Reference proteome</keyword>
<dbReference type="InterPro" id="IPR029024">
    <property type="entry name" value="TerB-like"/>
</dbReference>
<gene>
    <name evidence="1" type="ORF">HMPREF9418_2255</name>
    <name evidence="2" type="ORF">MON40_13295</name>
</gene>
<protein>
    <submittedName>
        <fullName evidence="2">DUF533 domain-containing protein</fullName>
    </submittedName>
</protein>
<dbReference type="AlphaFoldDB" id="A0AA36XJL0"/>
<dbReference type="Proteomes" id="UP000004982">
    <property type="component" value="Unassembled WGS sequence"/>
</dbReference>
<evidence type="ECO:0000313" key="3">
    <source>
        <dbReference type="Proteomes" id="UP000004982"/>
    </source>
</evidence>
<proteinExistence type="predicted"/>
<reference evidence="1 3" key="1">
    <citation type="submission" date="2011-05" db="EMBL/GenBank/DDBJ databases">
        <authorList>
            <person name="Muzny D."/>
            <person name="Qin X."/>
            <person name="Deng J."/>
            <person name="Jiang H."/>
            <person name="Liu Y."/>
            <person name="Qu J."/>
            <person name="Song X.-Z."/>
            <person name="Zhang L."/>
            <person name="Thornton R."/>
            <person name="Coyle M."/>
            <person name="Francisco L."/>
            <person name="Jackson L."/>
            <person name="Javaid M."/>
            <person name="Korchina V."/>
            <person name="Kovar C."/>
            <person name="Mata R."/>
            <person name="Mathew T."/>
            <person name="Ngo R."/>
            <person name="Nguyen L."/>
            <person name="Nguyen N."/>
            <person name="Okwuonu G."/>
            <person name="Ongeri F."/>
            <person name="Pham C."/>
            <person name="Simmons D."/>
            <person name="Wilczek-Boney K."/>
            <person name="Hale W."/>
            <person name="Jakkamsetti A."/>
            <person name="Pham P."/>
            <person name="Ruth R."/>
            <person name="San Lucas F."/>
            <person name="Warren J."/>
            <person name="Zhang J."/>
            <person name="Zhao Z."/>
            <person name="Zhou C."/>
            <person name="Zhu D."/>
            <person name="Lee S."/>
            <person name="Bess C."/>
            <person name="Blankenburg K."/>
            <person name="Forbes L."/>
            <person name="Fu Q."/>
            <person name="Gubbala S."/>
            <person name="Hirani K."/>
            <person name="Jayaseelan J.C."/>
            <person name="Lara F."/>
            <person name="Munidasa M."/>
            <person name="Palculict T."/>
            <person name="Patil S."/>
            <person name="Pu L.-L."/>
            <person name="Saada N."/>
            <person name="Tang L."/>
            <person name="Weissenberger G."/>
            <person name="Zhu Y."/>
            <person name="Hemphill L."/>
            <person name="Shang Y."/>
            <person name="Youmans B."/>
            <person name="Ayvaz T."/>
            <person name="Ross M."/>
            <person name="Santibanez J."/>
            <person name="Aqrawi P."/>
            <person name="Gross S."/>
            <person name="Joshi V."/>
            <person name="Fowler G."/>
            <person name="Nazareth L."/>
            <person name="Reid J."/>
            <person name="Worley K."/>
            <person name="Petrosino J."/>
            <person name="Highlander S."/>
            <person name="Gibbs R."/>
        </authorList>
    </citation>
    <scope>NUCLEOTIDE SEQUENCE [LARGE SCALE GENOMIC DNA]</scope>
    <source>
        <strain evidence="1 3">ATCC 33926</strain>
    </source>
</reference>
<reference evidence="2 4" key="2">
    <citation type="submission" date="2022-03" db="EMBL/GenBank/DDBJ databases">
        <title>Genome sequencing of Neisseria macacae.</title>
        <authorList>
            <person name="Baek M.-G."/>
        </authorList>
    </citation>
    <scope>NUCLEOTIDE SEQUENCE [LARGE SCALE GENOMIC DNA]</scope>
    <source>
        <strain evidence="2 4">ATCC 33926</strain>
    </source>
</reference>
<dbReference type="EMBL" id="AFQE01000111">
    <property type="protein sequence ID" value="EGQ75843.1"/>
    <property type="molecule type" value="Genomic_DNA"/>
</dbReference>